<dbReference type="SUPFAM" id="SSF55931">
    <property type="entry name" value="Glutamine synthetase/guanido kinase"/>
    <property type="match status" value="1"/>
</dbReference>
<dbReference type="SMART" id="SM01230">
    <property type="entry name" value="Gln-synt_C"/>
    <property type="match status" value="1"/>
</dbReference>
<keyword evidence="9" id="KW-1185">Reference proteome</keyword>
<dbReference type="Proteomes" id="UP000634668">
    <property type="component" value="Unassembled WGS sequence"/>
</dbReference>
<comment type="caution">
    <text evidence="8">The sequence shown here is derived from an EMBL/GenBank/DDBJ whole genome shotgun (WGS) entry which is preliminary data.</text>
</comment>
<dbReference type="InterPro" id="IPR036651">
    <property type="entry name" value="Gln_synt_N_sf"/>
</dbReference>
<dbReference type="PANTHER" id="PTHR43785:SF12">
    <property type="entry name" value="TYPE-1 GLUTAMINE SYNTHETASE 2"/>
    <property type="match status" value="1"/>
</dbReference>
<evidence type="ECO:0000256" key="6">
    <source>
        <dbReference type="RuleBase" id="RU000384"/>
    </source>
</evidence>
<evidence type="ECO:0000256" key="3">
    <source>
        <dbReference type="ARBA" id="ARBA00022741"/>
    </source>
</evidence>
<dbReference type="Gene3D" id="3.30.590.10">
    <property type="entry name" value="Glutamine synthetase/guanido kinase, catalytic domain"/>
    <property type="match status" value="1"/>
</dbReference>
<reference evidence="8" key="2">
    <citation type="submission" date="2020-09" db="EMBL/GenBank/DDBJ databases">
        <authorList>
            <person name="Sun Q."/>
            <person name="Kim S."/>
        </authorList>
    </citation>
    <scope>NUCLEOTIDE SEQUENCE</scope>
    <source>
        <strain evidence="8">KCTC 12113</strain>
    </source>
</reference>
<keyword evidence="3" id="KW-0547">Nucleotide-binding</keyword>
<keyword evidence="4" id="KW-0067">ATP-binding</keyword>
<dbReference type="GO" id="GO:0006542">
    <property type="term" value="P:glutamine biosynthetic process"/>
    <property type="evidence" value="ECO:0007669"/>
    <property type="project" value="InterPro"/>
</dbReference>
<dbReference type="GO" id="GO:0006576">
    <property type="term" value="P:biogenic amine metabolic process"/>
    <property type="evidence" value="ECO:0007669"/>
    <property type="project" value="UniProtKB-ARBA"/>
</dbReference>
<dbReference type="AlphaFoldDB" id="A0A918IRP3"/>
<evidence type="ECO:0000259" key="7">
    <source>
        <dbReference type="PROSITE" id="PS51987"/>
    </source>
</evidence>
<dbReference type="InterPro" id="IPR014746">
    <property type="entry name" value="Gln_synth/guanido_kin_cat_dom"/>
</dbReference>
<dbReference type="PROSITE" id="PS51987">
    <property type="entry name" value="GS_CATALYTIC"/>
    <property type="match status" value="1"/>
</dbReference>
<evidence type="ECO:0000313" key="9">
    <source>
        <dbReference type="Proteomes" id="UP000634668"/>
    </source>
</evidence>
<evidence type="ECO:0000256" key="4">
    <source>
        <dbReference type="ARBA" id="ARBA00022840"/>
    </source>
</evidence>
<dbReference type="Gene3D" id="3.10.20.70">
    <property type="entry name" value="Glutamine synthetase, N-terminal domain"/>
    <property type="match status" value="1"/>
</dbReference>
<dbReference type="Pfam" id="PF00120">
    <property type="entry name" value="Gln-synt_C"/>
    <property type="match status" value="1"/>
</dbReference>
<evidence type="ECO:0000256" key="2">
    <source>
        <dbReference type="ARBA" id="ARBA00022598"/>
    </source>
</evidence>
<evidence type="ECO:0000256" key="5">
    <source>
        <dbReference type="PROSITE-ProRule" id="PRU01331"/>
    </source>
</evidence>
<dbReference type="PANTHER" id="PTHR43785">
    <property type="entry name" value="GAMMA-GLUTAMYLPUTRESCINE SYNTHETASE"/>
    <property type="match status" value="1"/>
</dbReference>
<gene>
    <name evidence="8" type="ORF">GCM10007383_13020</name>
</gene>
<dbReference type="GO" id="GO:0005524">
    <property type="term" value="F:ATP binding"/>
    <property type="evidence" value="ECO:0007669"/>
    <property type="project" value="UniProtKB-KW"/>
</dbReference>
<dbReference type="GO" id="GO:0042402">
    <property type="term" value="P:biogenic amine catabolic process"/>
    <property type="evidence" value="ECO:0007669"/>
    <property type="project" value="UniProtKB-ARBA"/>
</dbReference>
<evidence type="ECO:0000256" key="1">
    <source>
        <dbReference type="ARBA" id="ARBA00009897"/>
    </source>
</evidence>
<dbReference type="FunFam" id="3.30.590.10:FF:000005">
    <property type="entry name" value="Probable glutamine synthetase"/>
    <property type="match status" value="1"/>
</dbReference>
<dbReference type="EMBL" id="BMWP01000006">
    <property type="protein sequence ID" value="GGW29009.1"/>
    <property type="molecule type" value="Genomic_DNA"/>
</dbReference>
<organism evidence="8 9">
    <name type="scientific">Arenibacter certesii</name>
    <dbReference type="NCBI Taxonomy" id="228955"/>
    <lineage>
        <taxon>Bacteria</taxon>
        <taxon>Pseudomonadati</taxon>
        <taxon>Bacteroidota</taxon>
        <taxon>Flavobacteriia</taxon>
        <taxon>Flavobacteriales</taxon>
        <taxon>Flavobacteriaceae</taxon>
        <taxon>Arenibacter</taxon>
    </lineage>
</organism>
<proteinExistence type="inferred from homology"/>
<keyword evidence="2" id="KW-0436">Ligase</keyword>
<accession>A0A918IRP3</accession>
<reference evidence="8" key="1">
    <citation type="journal article" date="2014" name="Int. J. Syst. Evol. Microbiol.">
        <title>Complete genome sequence of Corynebacterium casei LMG S-19264T (=DSM 44701T), isolated from a smear-ripened cheese.</title>
        <authorList>
            <consortium name="US DOE Joint Genome Institute (JGI-PGF)"/>
            <person name="Walter F."/>
            <person name="Albersmeier A."/>
            <person name="Kalinowski J."/>
            <person name="Ruckert C."/>
        </authorList>
    </citation>
    <scope>NUCLEOTIDE SEQUENCE</scope>
    <source>
        <strain evidence="8">KCTC 12113</strain>
    </source>
</reference>
<protein>
    <submittedName>
        <fullName evidence="8">Glutamine synthetase</fullName>
    </submittedName>
</protein>
<comment type="similarity">
    <text evidence="1 5 6">Belongs to the glutamine synthetase family.</text>
</comment>
<dbReference type="InterPro" id="IPR008146">
    <property type="entry name" value="Gln_synth_cat_dom"/>
</dbReference>
<sequence length="478" mass="54007">MNIIPNNYWTDLLKPTKYNHMQKEEKTMTIESVKSYIKEHQIENIKLAVVDVDGVLRGKYVHSKKFLSALEKGFGFCSVLFGWDSNDVLYKNDSFTGWADGFTDAKATIDAASMRILPTEDYKSVIFLVDFSESNAASVCPRSILRKILDRLEKTGFKASASFEFEFFLFTETPKSIRDKNYNNLEPMTPGNFGYSILRSSTHANFYHEIMDLSQQMGMPLEGLHTETGAGVLEGALEYSEALRAADNGALFKNFVKVWAQQHQLMACFMAKWSSNYPGQSGHIHISLQNRDGSSAFYDDSKSEGISDIMRWFIGGQQKLMPELLAMVASTCNSYTRLIPGFWAPTAASWGVDNRTCALRAITGSKKCQRVEYRVSAADINPYLALAAALGSGMWGIENKIEPSKAVQGNAYDVDFPQELQLPRTLSHAAEKFKNSKIARDLFGDMFVDHYAYTRLWEDQQQLGAITDWQLKRYFEII</sequence>
<dbReference type="SUPFAM" id="SSF54368">
    <property type="entry name" value="Glutamine synthetase, N-terminal domain"/>
    <property type="match status" value="1"/>
</dbReference>
<name>A0A918IRP3_9FLAO</name>
<dbReference type="GO" id="GO:0004356">
    <property type="term" value="F:glutamine synthetase activity"/>
    <property type="evidence" value="ECO:0007669"/>
    <property type="project" value="InterPro"/>
</dbReference>
<feature type="domain" description="GS catalytic" evidence="7">
    <location>
        <begin position="141"/>
        <end position="478"/>
    </location>
</feature>
<evidence type="ECO:0000313" key="8">
    <source>
        <dbReference type="EMBL" id="GGW29009.1"/>
    </source>
</evidence>